<keyword evidence="2" id="KW-1003">Cell membrane</keyword>
<keyword evidence="5 6" id="KW-0472">Membrane</keyword>
<feature type="transmembrane region" description="Helical" evidence="6">
    <location>
        <begin position="12"/>
        <end position="31"/>
    </location>
</feature>
<evidence type="ECO:0000256" key="5">
    <source>
        <dbReference type="ARBA" id="ARBA00023136"/>
    </source>
</evidence>
<evidence type="ECO:0000256" key="4">
    <source>
        <dbReference type="ARBA" id="ARBA00022989"/>
    </source>
</evidence>
<dbReference type="EMBL" id="JAELVM010000001">
    <property type="protein sequence ID" value="MBL1219831.1"/>
    <property type="molecule type" value="Genomic_DNA"/>
</dbReference>
<comment type="subcellular location">
    <subcellularLocation>
        <location evidence="1">Cell membrane</location>
        <topology evidence="1">Multi-pass membrane protein</topology>
    </subcellularLocation>
</comment>
<proteinExistence type="predicted"/>
<dbReference type="RefSeq" id="WP_202089173.1">
    <property type="nucleotide sequence ID" value="NZ_JAELVM010000001.1"/>
</dbReference>
<feature type="transmembrane region" description="Helical" evidence="6">
    <location>
        <begin position="322"/>
        <end position="343"/>
    </location>
</feature>
<feature type="transmembrane region" description="Helical" evidence="6">
    <location>
        <begin position="212"/>
        <end position="240"/>
    </location>
</feature>
<evidence type="ECO:0000313" key="7">
    <source>
        <dbReference type="EMBL" id="MBL1219831.1"/>
    </source>
</evidence>
<feature type="transmembrane region" description="Helical" evidence="6">
    <location>
        <begin position="246"/>
        <end position="273"/>
    </location>
</feature>
<feature type="transmembrane region" description="Helical" evidence="6">
    <location>
        <begin position="384"/>
        <end position="403"/>
    </location>
</feature>
<keyword evidence="4 6" id="KW-1133">Transmembrane helix</keyword>
<feature type="transmembrane region" description="Helical" evidence="6">
    <location>
        <begin position="112"/>
        <end position="130"/>
    </location>
</feature>
<comment type="caution">
    <text evidence="7">The sequence shown here is derived from an EMBL/GenBank/DDBJ whole genome shotgun (WGS) entry which is preliminary data.</text>
</comment>
<dbReference type="InterPro" id="IPR050833">
    <property type="entry name" value="Poly_Biosynth_Transport"/>
</dbReference>
<organism evidence="7 8">
    <name type="scientific">Chryseobacterium endalhagicum</name>
    <dbReference type="NCBI Taxonomy" id="2797638"/>
    <lineage>
        <taxon>Bacteria</taxon>
        <taxon>Pseudomonadati</taxon>
        <taxon>Bacteroidota</taxon>
        <taxon>Flavobacteriia</taxon>
        <taxon>Flavobacteriales</taxon>
        <taxon>Weeksellaceae</taxon>
        <taxon>Chryseobacterium group</taxon>
        <taxon>Chryseobacterium</taxon>
    </lineage>
</organism>
<feature type="transmembrane region" description="Helical" evidence="6">
    <location>
        <begin position="76"/>
        <end position="100"/>
    </location>
</feature>
<dbReference type="Pfam" id="PF13440">
    <property type="entry name" value="Polysacc_synt_3"/>
    <property type="match status" value="1"/>
</dbReference>
<feature type="transmembrane region" description="Helical" evidence="6">
    <location>
        <begin position="37"/>
        <end position="64"/>
    </location>
</feature>
<evidence type="ECO:0000256" key="3">
    <source>
        <dbReference type="ARBA" id="ARBA00022692"/>
    </source>
</evidence>
<dbReference type="PANTHER" id="PTHR30250:SF11">
    <property type="entry name" value="O-ANTIGEN TRANSPORTER-RELATED"/>
    <property type="match status" value="1"/>
</dbReference>
<accession>A0ABS1QB57</accession>
<name>A0ABS1QB57_9FLAO</name>
<protein>
    <submittedName>
        <fullName evidence="7">Oligosaccharide flippase family protein</fullName>
    </submittedName>
</protein>
<feature type="transmembrane region" description="Helical" evidence="6">
    <location>
        <begin position="172"/>
        <end position="192"/>
    </location>
</feature>
<reference evidence="7 8" key="1">
    <citation type="submission" date="2020-12" db="EMBL/GenBank/DDBJ databases">
        <title>Chryseobacterium endoalhailicus sp. nov., isolated from seed of leguminous plant.</title>
        <authorList>
            <person name="Zhang X."/>
        </authorList>
    </citation>
    <scope>NUCLEOTIDE SEQUENCE [LARGE SCALE GENOMIC DNA]</scope>
    <source>
        <strain evidence="7 8">L7</strain>
    </source>
</reference>
<feature type="transmembrane region" description="Helical" evidence="6">
    <location>
        <begin position="355"/>
        <end position="378"/>
    </location>
</feature>
<gene>
    <name evidence="7" type="ORF">JET18_03225</name>
</gene>
<evidence type="ECO:0000313" key="8">
    <source>
        <dbReference type="Proteomes" id="UP000661696"/>
    </source>
</evidence>
<evidence type="ECO:0000256" key="6">
    <source>
        <dbReference type="SAM" id="Phobius"/>
    </source>
</evidence>
<evidence type="ECO:0000256" key="2">
    <source>
        <dbReference type="ARBA" id="ARBA00022475"/>
    </source>
</evidence>
<feature type="transmembrane region" description="Helical" evidence="6">
    <location>
        <begin position="142"/>
        <end position="160"/>
    </location>
</feature>
<evidence type="ECO:0000256" key="1">
    <source>
        <dbReference type="ARBA" id="ARBA00004651"/>
    </source>
</evidence>
<sequence length="429" mass="48636">MAKNIILLLFRRSLGALISILATTTIIKNLSVEDYGIYSIFLNIVSLASTFTTLGIDAATGYVLQNKKYKREDALVNTFSLGAIISVISFFIFYGIFYNLHMSDFNIIPQDIKMFMVVSSVCMLYANILYSILIGNMSFKSYSFFTIIPNVSLLIALFITTRFFHLSLKETAFYFMMGYILTVVSLSIYLILKYKILKNLYSFKKEISLYILRYGFMSYLSNVITFLNYRVNIFIIGYYLGSKDVGFYSTCLVVIDFIWLIPSTMASITYPMFSDPNRRDLRKQLIPVITRSILLLTTLAFCGFYLLGDFFIPLLFGKEFLVIKSILLILAPGIILFGAGKIITADFISQGKPKVNIYLNGLALLITVVVNFVLIPHFGLKGAAMASSISFSCVFISSLIIYCKMTHTRILDYIVPNISDFKMILKARN</sequence>
<keyword evidence="3 6" id="KW-0812">Transmembrane</keyword>
<feature type="transmembrane region" description="Helical" evidence="6">
    <location>
        <begin position="293"/>
        <end position="316"/>
    </location>
</feature>
<dbReference type="Proteomes" id="UP000661696">
    <property type="component" value="Unassembled WGS sequence"/>
</dbReference>
<dbReference type="PANTHER" id="PTHR30250">
    <property type="entry name" value="PST FAMILY PREDICTED COLANIC ACID TRANSPORTER"/>
    <property type="match status" value="1"/>
</dbReference>
<keyword evidence="8" id="KW-1185">Reference proteome</keyword>